<accession>A0A1E4TRG1</accession>
<dbReference type="OrthoDB" id="4087488at2759"/>
<reference evidence="3" key="1">
    <citation type="submission" date="2016-05" db="EMBL/GenBank/DDBJ databases">
        <title>Comparative genomics of biotechnologically important yeasts.</title>
        <authorList>
            <consortium name="DOE Joint Genome Institute"/>
            <person name="Riley R."/>
            <person name="Haridas S."/>
            <person name="Wolfe K.H."/>
            <person name="Lopes M.R."/>
            <person name="Hittinger C.T."/>
            <person name="Goker M."/>
            <person name="Salamov A."/>
            <person name="Wisecaver J."/>
            <person name="Long T.M."/>
            <person name="Aerts A.L."/>
            <person name="Barry K."/>
            <person name="Choi C."/>
            <person name="Clum A."/>
            <person name="Coughlan A.Y."/>
            <person name="Deshpande S."/>
            <person name="Douglass A.P."/>
            <person name="Hanson S.J."/>
            <person name="Klenk H.-P."/>
            <person name="Labutti K."/>
            <person name="Lapidus A."/>
            <person name="Lindquist E."/>
            <person name="Lipzen A."/>
            <person name="Meier-Kolthoff J.P."/>
            <person name="Ohm R.A."/>
            <person name="Otillar R.P."/>
            <person name="Pangilinan J."/>
            <person name="Peng Y."/>
            <person name="Rokas A."/>
            <person name="Rosa C.A."/>
            <person name="Scheuner C."/>
            <person name="Sibirny A.A."/>
            <person name="Slot J.C."/>
            <person name="Stielow J.B."/>
            <person name="Sun H."/>
            <person name="Kurtzman C.P."/>
            <person name="Blackwell M."/>
            <person name="Grigoriev I.V."/>
            <person name="Jeffries T.W."/>
        </authorList>
    </citation>
    <scope>NUCLEOTIDE SEQUENCE [LARGE SCALE GENOMIC DNA]</scope>
    <source>
        <strain evidence="3">NRRL Y-2460</strain>
    </source>
</reference>
<evidence type="ECO:0000313" key="3">
    <source>
        <dbReference type="Proteomes" id="UP000094236"/>
    </source>
</evidence>
<gene>
    <name evidence="2" type="ORF">PACTADRAFT_51207</name>
</gene>
<protein>
    <submittedName>
        <fullName evidence="2">Uncharacterized protein</fullName>
    </submittedName>
</protein>
<feature type="region of interest" description="Disordered" evidence="1">
    <location>
        <begin position="130"/>
        <end position="152"/>
    </location>
</feature>
<organism evidence="2 3">
    <name type="scientific">Pachysolen tannophilus NRRL Y-2460</name>
    <dbReference type="NCBI Taxonomy" id="669874"/>
    <lineage>
        <taxon>Eukaryota</taxon>
        <taxon>Fungi</taxon>
        <taxon>Dikarya</taxon>
        <taxon>Ascomycota</taxon>
        <taxon>Saccharomycotina</taxon>
        <taxon>Pichiomycetes</taxon>
        <taxon>Pachysolenaceae</taxon>
        <taxon>Pachysolen</taxon>
    </lineage>
</organism>
<sequence length="537" mass="60450">MDETFEGDDSSDSGLSVFFRDKQSIGGVRLDNPNLRILDEDAVNKAYNSRHSIGSAESRSDTTDIVRESSFRYEKAKPSSNANFHRRSSVQDLKSKFSTKIKRKNRFSSFGAPSPSSSSSAATATAATAAAVANRSDHDNNGNDVSGTSGGTFGGSEMYPIYTVPTNTTMETSNMFSPASSNSNSNTVHTIDSGKLSNNLRNQNFWKYHIISIGKNKMYLTTNPDIKHLYCRNGPGYFIDLLIPKSDEKDKKLKQSEIGYRLVFKIDDNKEEEPKSCIIVTKEPNSKNSNGDFKISYVSLLDIDVSGKLQTNKNNPKSLNNTAREVDIPELMALAKKDAENLELRQLIPNFHRYQVINDNNQYLIGSKPDIKQKNSNKLKISNHVYKLTNKQNVYFYKDKDLAVKKLSLRNHQQQDIDIIGLFRPHETRLKKKLIKTINATSNTLSSNDVELDITGEASSDPYSANSTSYYKSGDGFFIQNPKDDSPNDTKIGWITIYEDHDQIFKDGLWELVLGYTFAIGFERIIDDYLKTDLYNF</sequence>
<evidence type="ECO:0000256" key="1">
    <source>
        <dbReference type="SAM" id="MobiDB-lite"/>
    </source>
</evidence>
<proteinExistence type="predicted"/>
<feature type="region of interest" description="Disordered" evidence="1">
    <location>
        <begin position="74"/>
        <end position="97"/>
    </location>
</feature>
<dbReference type="Proteomes" id="UP000094236">
    <property type="component" value="Unassembled WGS sequence"/>
</dbReference>
<dbReference type="AlphaFoldDB" id="A0A1E4TRG1"/>
<dbReference type="STRING" id="669874.A0A1E4TRG1"/>
<evidence type="ECO:0000313" key="2">
    <source>
        <dbReference type="EMBL" id="ODV94351.1"/>
    </source>
</evidence>
<keyword evidence="3" id="KW-1185">Reference proteome</keyword>
<name>A0A1E4TRG1_PACTA</name>
<dbReference type="EMBL" id="KV454016">
    <property type="protein sequence ID" value="ODV94351.1"/>
    <property type="molecule type" value="Genomic_DNA"/>
</dbReference>